<accession>A0A917QUU4</accession>
<sequence>MYPATDLPAQILPEYQCEDAPPDLRLDEARAILTLHGTHKPHCPVYLCALARAATVIH</sequence>
<name>A0A917QUU4_9NOCA</name>
<dbReference type="EMBL" id="BMMW01000007">
    <property type="protein sequence ID" value="GGK69122.1"/>
    <property type="molecule type" value="Genomic_DNA"/>
</dbReference>
<gene>
    <name evidence="1" type="ORF">GCM10011591_46590</name>
</gene>
<dbReference type="Proteomes" id="UP000612956">
    <property type="component" value="Unassembled WGS sequence"/>
</dbReference>
<dbReference type="RefSeq" id="WP_188831219.1">
    <property type="nucleotide sequence ID" value="NZ_BMMW01000007.1"/>
</dbReference>
<comment type="caution">
    <text evidence="1">The sequence shown here is derived from an EMBL/GenBank/DDBJ whole genome shotgun (WGS) entry which is preliminary data.</text>
</comment>
<dbReference type="AlphaFoldDB" id="A0A917QUU4"/>
<evidence type="ECO:0000313" key="1">
    <source>
        <dbReference type="EMBL" id="GGK69122.1"/>
    </source>
</evidence>
<reference evidence="1" key="1">
    <citation type="journal article" date="2014" name="Int. J. Syst. Evol. Microbiol.">
        <title>Complete genome sequence of Corynebacterium casei LMG S-19264T (=DSM 44701T), isolated from a smear-ripened cheese.</title>
        <authorList>
            <consortium name="US DOE Joint Genome Institute (JGI-PGF)"/>
            <person name="Walter F."/>
            <person name="Albersmeier A."/>
            <person name="Kalinowski J."/>
            <person name="Ruckert C."/>
        </authorList>
    </citation>
    <scope>NUCLEOTIDE SEQUENCE</scope>
    <source>
        <strain evidence="1">CGMCC 4.7278</strain>
    </source>
</reference>
<reference evidence="1" key="2">
    <citation type="submission" date="2020-09" db="EMBL/GenBank/DDBJ databases">
        <authorList>
            <person name="Sun Q."/>
            <person name="Zhou Y."/>
        </authorList>
    </citation>
    <scope>NUCLEOTIDE SEQUENCE</scope>
    <source>
        <strain evidence="1">CGMCC 4.7278</strain>
    </source>
</reference>
<organism evidence="1 2">
    <name type="scientific">Nocardia camponoti</name>
    <dbReference type="NCBI Taxonomy" id="1616106"/>
    <lineage>
        <taxon>Bacteria</taxon>
        <taxon>Bacillati</taxon>
        <taxon>Actinomycetota</taxon>
        <taxon>Actinomycetes</taxon>
        <taxon>Mycobacteriales</taxon>
        <taxon>Nocardiaceae</taxon>
        <taxon>Nocardia</taxon>
    </lineage>
</organism>
<protein>
    <submittedName>
        <fullName evidence="1">Uncharacterized protein</fullName>
    </submittedName>
</protein>
<keyword evidence="2" id="KW-1185">Reference proteome</keyword>
<evidence type="ECO:0000313" key="2">
    <source>
        <dbReference type="Proteomes" id="UP000612956"/>
    </source>
</evidence>
<proteinExistence type="predicted"/>